<evidence type="ECO:0000313" key="2">
    <source>
        <dbReference type="EMBL" id="KAG0270761.1"/>
    </source>
</evidence>
<dbReference type="Proteomes" id="UP001194580">
    <property type="component" value="Unassembled WGS sequence"/>
</dbReference>
<comment type="caution">
    <text evidence="2">The sequence shown here is derived from an EMBL/GenBank/DDBJ whole genome shotgun (WGS) entry which is preliminary data.</text>
</comment>
<reference evidence="2" key="1">
    <citation type="journal article" date="2020" name="Fungal Divers.">
        <title>Resolving the Mortierellaceae phylogeny through synthesis of multi-gene phylogenetics and phylogenomics.</title>
        <authorList>
            <person name="Vandepol N."/>
            <person name="Liber J."/>
            <person name="Desiro A."/>
            <person name="Na H."/>
            <person name="Kennedy M."/>
            <person name="Barry K."/>
            <person name="Grigoriev I.V."/>
            <person name="Miller A.N."/>
            <person name="O'Donnell K."/>
            <person name="Stajich J.E."/>
            <person name="Bonito G."/>
        </authorList>
    </citation>
    <scope>NUCLEOTIDE SEQUENCE</scope>
    <source>
        <strain evidence="2">NRRL 28262</strain>
    </source>
</reference>
<evidence type="ECO:0000256" key="1">
    <source>
        <dbReference type="SAM" id="MobiDB-lite"/>
    </source>
</evidence>
<sequence>MSVNPTTGFVCQESFHLDTNTTSCLRYDKIKRCLKEGTENNLAAFLCVGQDSISIGGGGPLNPLPANLTSSVFLCNIGSCPSEAPVKEKDGGGKKKGGDNASTNNGSPLVSDRTLSLSGFFVIALVISQIMML</sequence>
<evidence type="ECO:0000313" key="3">
    <source>
        <dbReference type="Proteomes" id="UP001194580"/>
    </source>
</evidence>
<feature type="region of interest" description="Disordered" evidence="1">
    <location>
        <begin position="83"/>
        <end position="108"/>
    </location>
</feature>
<gene>
    <name evidence="2" type="ORF">BGZ95_001557</name>
</gene>
<protein>
    <submittedName>
        <fullName evidence="2">Uncharacterized protein</fullName>
    </submittedName>
</protein>
<proteinExistence type="predicted"/>
<dbReference type="AlphaFoldDB" id="A0AAD4D747"/>
<organism evidence="2 3">
    <name type="scientific">Linnemannia exigua</name>
    <dbReference type="NCBI Taxonomy" id="604196"/>
    <lineage>
        <taxon>Eukaryota</taxon>
        <taxon>Fungi</taxon>
        <taxon>Fungi incertae sedis</taxon>
        <taxon>Mucoromycota</taxon>
        <taxon>Mortierellomycotina</taxon>
        <taxon>Mortierellomycetes</taxon>
        <taxon>Mortierellales</taxon>
        <taxon>Mortierellaceae</taxon>
        <taxon>Linnemannia</taxon>
    </lineage>
</organism>
<keyword evidence="3" id="KW-1185">Reference proteome</keyword>
<name>A0AAD4D747_9FUNG</name>
<feature type="compositionally biased region" description="Basic and acidic residues" evidence="1">
    <location>
        <begin position="85"/>
        <end position="98"/>
    </location>
</feature>
<dbReference type="EMBL" id="JAAAIL010001316">
    <property type="protein sequence ID" value="KAG0270761.1"/>
    <property type="molecule type" value="Genomic_DNA"/>
</dbReference>
<accession>A0AAD4D747</accession>